<proteinExistence type="predicted"/>
<dbReference type="GO" id="GO:0006310">
    <property type="term" value="P:DNA recombination"/>
    <property type="evidence" value="ECO:0007669"/>
    <property type="project" value="UniProtKB-KW"/>
</dbReference>
<dbReference type="CDD" id="cd00397">
    <property type="entry name" value="DNA_BRE_C"/>
    <property type="match status" value="1"/>
</dbReference>
<dbReference type="InterPro" id="IPR013762">
    <property type="entry name" value="Integrase-like_cat_sf"/>
</dbReference>
<dbReference type="Pfam" id="PF00589">
    <property type="entry name" value="Phage_integrase"/>
    <property type="match status" value="1"/>
</dbReference>
<evidence type="ECO:0000256" key="1">
    <source>
        <dbReference type="ARBA" id="ARBA00022908"/>
    </source>
</evidence>
<evidence type="ECO:0000256" key="3">
    <source>
        <dbReference type="ARBA" id="ARBA00023172"/>
    </source>
</evidence>
<dbReference type="GO" id="GO:0015074">
    <property type="term" value="P:DNA integration"/>
    <property type="evidence" value="ECO:0007669"/>
    <property type="project" value="UniProtKB-KW"/>
</dbReference>
<evidence type="ECO:0000256" key="2">
    <source>
        <dbReference type="ARBA" id="ARBA00023125"/>
    </source>
</evidence>
<feature type="region of interest" description="Disordered" evidence="4">
    <location>
        <begin position="176"/>
        <end position="197"/>
    </location>
</feature>
<dbReference type="Gene3D" id="1.10.443.10">
    <property type="entry name" value="Intergrase catalytic core"/>
    <property type="match status" value="1"/>
</dbReference>
<dbReference type="Pfam" id="PF02899">
    <property type="entry name" value="Phage_int_SAM_1"/>
    <property type="match status" value="1"/>
</dbReference>
<dbReference type="EMBL" id="QJSP01000022">
    <property type="protein sequence ID" value="PYE12498.1"/>
    <property type="molecule type" value="Genomic_DNA"/>
</dbReference>
<dbReference type="AlphaFoldDB" id="A0A318RA35"/>
<evidence type="ECO:0000256" key="4">
    <source>
        <dbReference type="SAM" id="MobiDB-lite"/>
    </source>
</evidence>
<dbReference type="InterPro" id="IPR002104">
    <property type="entry name" value="Integrase_catalytic"/>
</dbReference>
<feature type="domain" description="Tyr recombinase" evidence="5">
    <location>
        <begin position="200"/>
        <end position="376"/>
    </location>
</feature>
<dbReference type="OrthoDB" id="3216232at2"/>
<dbReference type="PANTHER" id="PTHR30349">
    <property type="entry name" value="PHAGE INTEGRASE-RELATED"/>
    <property type="match status" value="1"/>
</dbReference>
<keyword evidence="1" id="KW-0229">DNA integration</keyword>
<dbReference type="PROSITE" id="PS51898">
    <property type="entry name" value="TYR_RECOMBINASE"/>
    <property type="match status" value="1"/>
</dbReference>
<dbReference type="InterPro" id="IPR011010">
    <property type="entry name" value="DNA_brk_join_enz"/>
</dbReference>
<dbReference type="Proteomes" id="UP000247591">
    <property type="component" value="Unassembled WGS sequence"/>
</dbReference>
<keyword evidence="3" id="KW-0233">DNA recombination</keyword>
<accession>A0A318RA35</accession>
<dbReference type="Gene3D" id="1.10.150.130">
    <property type="match status" value="1"/>
</dbReference>
<feature type="compositionally biased region" description="Basic residues" evidence="4">
    <location>
        <begin position="186"/>
        <end position="195"/>
    </location>
</feature>
<evidence type="ECO:0000313" key="6">
    <source>
        <dbReference type="EMBL" id="PYE12498.1"/>
    </source>
</evidence>
<protein>
    <submittedName>
        <fullName evidence="6">Site-specific recombinase XerD</fullName>
    </submittedName>
</protein>
<evidence type="ECO:0000313" key="7">
    <source>
        <dbReference type="Proteomes" id="UP000247591"/>
    </source>
</evidence>
<organism evidence="6 7">
    <name type="scientific">Williamsia limnetica</name>
    <dbReference type="NCBI Taxonomy" id="882452"/>
    <lineage>
        <taxon>Bacteria</taxon>
        <taxon>Bacillati</taxon>
        <taxon>Actinomycetota</taxon>
        <taxon>Actinomycetes</taxon>
        <taxon>Mycobacteriales</taxon>
        <taxon>Nocardiaceae</taxon>
        <taxon>Williamsia</taxon>
    </lineage>
</organism>
<sequence>MDAEASNERYALMDGVVELPRIGSVISDSSTVVPYGVADADGARVDAIDVWVRDLVMCDRSTRTVRAYCYSLLTWFRVLWFLGVSWNHATESDVAAMVGWLRSASNPQRRRSPASTNVAGAVNLKTGKPELALGYSPSTINVALAATYQFYAFHGHSGQGPVLNPVPQSPQRRRALAHRSPIESRQRHRRARLRQKTADTLPRSIPDSLWSELFEVLRGPRDRALLLCFVSSGARASELLGATNGDVDWDHQRIWVISKGTRMRRPVPVSPEALLWLAGYVHTATNPDVAAPLWRTLRKPERALSYSAARRVFQRVNVVLGTNWTLHDLRHTAAVRMATDGTLTLPEVQTVLGHADLRTTSRYTVPRMEEMVETMAAFYARPTPALHLHADYDAADFSVVFGD</sequence>
<dbReference type="InterPro" id="IPR004107">
    <property type="entry name" value="Integrase_SAM-like_N"/>
</dbReference>
<dbReference type="InterPro" id="IPR010998">
    <property type="entry name" value="Integrase_recombinase_N"/>
</dbReference>
<dbReference type="GO" id="GO:0003677">
    <property type="term" value="F:DNA binding"/>
    <property type="evidence" value="ECO:0007669"/>
    <property type="project" value="UniProtKB-KW"/>
</dbReference>
<name>A0A318RA35_WILLI</name>
<dbReference type="PANTHER" id="PTHR30349:SF81">
    <property type="entry name" value="TYROSINE RECOMBINASE XERC"/>
    <property type="match status" value="1"/>
</dbReference>
<evidence type="ECO:0000259" key="5">
    <source>
        <dbReference type="PROSITE" id="PS51898"/>
    </source>
</evidence>
<dbReference type="SUPFAM" id="SSF56349">
    <property type="entry name" value="DNA breaking-rejoining enzymes"/>
    <property type="match status" value="1"/>
</dbReference>
<keyword evidence="2" id="KW-0238">DNA-binding</keyword>
<comment type="caution">
    <text evidence="6">The sequence shown here is derived from an EMBL/GenBank/DDBJ whole genome shotgun (WGS) entry which is preliminary data.</text>
</comment>
<reference evidence="6 7" key="1">
    <citation type="submission" date="2018-06" db="EMBL/GenBank/DDBJ databases">
        <title>Genomic Encyclopedia of Type Strains, Phase IV (KMG-IV): sequencing the most valuable type-strain genomes for metagenomic binning, comparative biology and taxonomic classification.</title>
        <authorList>
            <person name="Goeker M."/>
        </authorList>
    </citation>
    <scope>NUCLEOTIDE SEQUENCE [LARGE SCALE GENOMIC DNA]</scope>
    <source>
        <strain evidence="6 7">DSM 45521</strain>
    </source>
</reference>
<gene>
    <name evidence="6" type="ORF">DFR67_12282</name>
</gene>
<dbReference type="InterPro" id="IPR050090">
    <property type="entry name" value="Tyrosine_recombinase_XerCD"/>
</dbReference>
<keyword evidence="7" id="KW-1185">Reference proteome</keyword>